<gene>
    <name evidence="2" type="ORF">GQ26_0161890</name>
</gene>
<comment type="caution">
    <text evidence="2">The sequence shown here is derived from an EMBL/GenBank/DDBJ whole genome shotgun (WGS) entry which is preliminary data.</text>
</comment>
<sequence>MYKTTSLPGRIQVVTTQETFNAIIQQLRRENIDAATDHPERENFETDPAYEAAVQIPLNQRKLAADIEACLTRRTYSPIYVGDHEPDDTQKHIGCGTEQKASEKPSSLSSQDLQTII</sequence>
<dbReference type="AlphaFoldDB" id="A0A093VB09"/>
<accession>A0A093VB09</accession>
<protein>
    <submittedName>
        <fullName evidence="2">Uncharacterized protein</fullName>
    </submittedName>
</protein>
<dbReference type="HOGENOM" id="CLU_2086390_0_0_1"/>
<proteinExistence type="predicted"/>
<dbReference type="EMBL" id="JPOX01000016">
    <property type="protein sequence ID" value="KFX47159.1"/>
    <property type="molecule type" value="Genomic_DNA"/>
</dbReference>
<reference evidence="2" key="1">
    <citation type="journal article" date="2014" name="PLoS Genet.">
        <title>Signature Gene Expression Reveals Novel Clues to the Molecular Mechanisms of Dimorphic Transition in Penicillium marneffei.</title>
        <authorList>
            <person name="Yang E."/>
            <person name="Wang G."/>
            <person name="Cai J."/>
            <person name="Woo P.C."/>
            <person name="Lau S.K."/>
            <person name="Yuen K.-Y."/>
            <person name="Chow W.-N."/>
            <person name="Lin X."/>
        </authorList>
    </citation>
    <scope>NUCLEOTIDE SEQUENCE [LARGE SCALE GENOMIC DNA]</scope>
    <source>
        <strain evidence="2">PM1</strain>
    </source>
</reference>
<name>A0A093VB09_TALMA</name>
<feature type="compositionally biased region" description="Polar residues" evidence="1">
    <location>
        <begin position="104"/>
        <end position="117"/>
    </location>
</feature>
<feature type="region of interest" description="Disordered" evidence="1">
    <location>
        <begin position="79"/>
        <end position="117"/>
    </location>
</feature>
<evidence type="ECO:0000313" key="2">
    <source>
        <dbReference type="EMBL" id="KFX47159.1"/>
    </source>
</evidence>
<evidence type="ECO:0000256" key="1">
    <source>
        <dbReference type="SAM" id="MobiDB-lite"/>
    </source>
</evidence>
<organism evidence="2">
    <name type="scientific">Talaromyces marneffei PM1</name>
    <dbReference type="NCBI Taxonomy" id="1077442"/>
    <lineage>
        <taxon>Eukaryota</taxon>
        <taxon>Fungi</taxon>
        <taxon>Dikarya</taxon>
        <taxon>Ascomycota</taxon>
        <taxon>Pezizomycotina</taxon>
        <taxon>Eurotiomycetes</taxon>
        <taxon>Eurotiomycetidae</taxon>
        <taxon>Eurotiales</taxon>
        <taxon>Trichocomaceae</taxon>
        <taxon>Talaromyces</taxon>
        <taxon>Talaromyces sect. Talaromyces</taxon>
    </lineage>
</organism>
<feature type="compositionally biased region" description="Basic and acidic residues" evidence="1">
    <location>
        <begin position="82"/>
        <end position="91"/>
    </location>
</feature>